<evidence type="ECO:0000256" key="4">
    <source>
        <dbReference type="ARBA" id="ARBA00023069"/>
    </source>
</evidence>
<reference evidence="10" key="2">
    <citation type="journal article" date="2007" name="PLoS Biol.">
        <title>Survey sequencing and comparative analysis of the elephant shark (Callorhinchus milii) genome.</title>
        <authorList>
            <person name="Venkatesh B."/>
            <person name="Kirkness E.F."/>
            <person name="Loh Y.H."/>
            <person name="Halpern A.L."/>
            <person name="Lee A.P."/>
            <person name="Johnson J."/>
            <person name="Dandona N."/>
            <person name="Viswanathan L.D."/>
            <person name="Tay A."/>
            <person name="Venter J.C."/>
            <person name="Strausberg R.L."/>
            <person name="Brenner S."/>
        </authorList>
    </citation>
    <scope>NUCLEOTIDE SEQUENCE [LARGE SCALE GENOMIC DNA]</scope>
</reference>
<dbReference type="AlphaFoldDB" id="A0A4W3GGQ8"/>
<dbReference type="STRING" id="7868.ENSCMIP00000002601"/>
<dbReference type="Proteomes" id="UP000314986">
    <property type="component" value="Unassembled WGS sequence"/>
</dbReference>
<dbReference type="Ensembl" id="ENSCMIT00000002692.1">
    <property type="protein sequence ID" value="ENSCMIP00000002601.1"/>
    <property type="gene ID" value="ENSCMIG00000001545.1"/>
</dbReference>
<dbReference type="GO" id="GO:0030317">
    <property type="term" value="P:flagellated sperm motility"/>
    <property type="evidence" value="ECO:0007669"/>
    <property type="project" value="InterPro"/>
</dbReference>
<evidence type="ECO:0000256" key="3">
    <source>
        <dbReference type="ARBA" id="ARBA00022846"/>
    </source>
</evidence>
<evidence type="ECO:0000256" key="5">
    <source>
        <dbReference type="ARBA" id="ARBA00023212"/>
    </source>
</evidence>
<sequence>STLRRRSDKIRRYIKCKDYYRWVSVSGLSPRYRLLHVFLQFLRSCYVPNTTYRTSYKRYPKYEANFNQLAPYRIRNEGIPHEILFKHNNIPSSWYLVTHYDENFNQRPNPCVPPLRKLKKIDQGWVPERLDFPLAVPPTNFGLLQEKKVKWQIKEPPIYNSVYTLSYGPQPHFALQSSAFARRRIQQPIRDRMRQFCASLARPGMPECEEHQGRDCCAQGCFLPPSHNLEQQENRPIRDSPICQQSVPEIPFTNKPIKKYFLVSVLKLSLIPRPRAFIPDRCPHPLTMCPHS</sequence>
<comment type="subcellular location">
    <subcellularLocation>
        <location evidence="1">Cytoplasm</location>
        <location evidence="1">Cytoskeleton</location>
        <location evidence="1">Flagellum axoneme</location>
    </subcellularLocation>
</comment>
<keyword evidence="5" id="KW-0206">Cytoskeleton</keyword>
<evidence type="ECO:0000313" key="9">
    <source>
        <dbReference type="Ensembl" id="ENSCMIP00000002601.1"/>
    </source>
</evidence>
<keyword evidence="2" id="KW-0963">Cytoplasm</keyword>
<reference evidence="10" key="1">
    <citation type="journal article" date="2006" name="Science">
        <title>Ancient noncoding elements conserved in the human genome.</title>
        <authorList>
            <person name="Venkatesh B."/>
            <person name="Kirkness E.F."/>
            <person name="Loh Y.H."/>
            <person name="Halpern A.L."/>
            <person name="Lee A.P."/>
            <person name="Johnson J."/>
            <person name="Dandona N."/>
            <person name="Viswanathan L.D."/>
            <person name="Tay A."/>
            <person name="Venter J.C."/>
            <person name="Strausberg R.L."/>
            <person name="Brenner S."/>
        </authorList>
    </citation>
    <scope>NUCLEOTIDE SEQUENCE [LARGE SCALE GENOMIC DNA]</scope>
</reference>
<dbReference type="PANTHER" id="PTHR31180:SF2">
    <property type="entry name" value="CILIA- AND FLAGELLA-ASSOCIATED PROTEIN 107"/>
    <property type="match status" value="1"/>
</dbReference>
<dbReference type="InterPro" id="IPR037662">
    <property type="entry name" value="CFAP68/107"/>
</dbReference>
<comment type="subunit">
    <text evidence="8">Microtubule inner protein component of sperm flagellar doublet microtubules.</text>
</comment>
<keyword evidence="6" id="KW-0966">Cell projection</keyword>
<evidence type="ECO:0000256" key="1">
    <source>
        <dbReference type="ARBA" id="ARBA00004611"/>
    </source>
</evidence>
<evidence type="ECO:0000256" key="8">
    <source>
        <dbReference type="ARBA" id="ARBA00046435"/>
    </source>
</evidence>
<dbReference type="GeneTree" id="ENSGT00390000014553"/>
<dbReference type="InParanoid" id="A0A4W3GGQ8"/>
<evidence type="ECO:0000313" key="10">
    <source>
        <dbReference type="Proteomes" id="UP000314986"/>
    </source>
</evidence>
<name>A0A4W3GGQ8_CALMI</name>
<proteinExistence type="predicted"/>
<dbReference type="Pfam" id="PF22595">
    <property type="entry name" value="CFAP107"/>
    <property type="match status" value="1"/>
</dbReference>
<evidence type="ECO:0000256" key="6">
    <source>
        <dbReference type="ARBA" id="ARBA00023273"/>
    </source>
</evidence>
<dbReference type="InterPro" id="IPR054709">
    <property type="entry name" value="CFAP107"/>
</dbReference>
<keyword evidence="3" id="KW-0282">Flagellum</keyword>
<reference evidence="9" key="5">
    <citation type="submission" date="2025-09" db="UniProtKB">
        <authorList>
            <consortium name="Ensembl"/>
        </authorList>
    </citation>
    <scope>IDENTIFICATION</scope>
</reference>
<accession>A0A4W3GGQ8</accession>
<evidence type="ECO:0000256" key="7">
    <source>
        <dbReference type="ARBA" id="ARBA00035003"/>
    </source>
</evidence>
<keyword evidence="10" id="KW-1185">Reference proteome</keyword>
<dbReference type="PANTHER" id="PTHR31180">
    <property type="entry name" value="CILIA- AND FLAGELLA-ASSOCIATED PROTEIN 107-RELATED"/>
    <property type="match status" value="1"/>
</dbReference>
<organism evidence="9 10">
    <name type="scientific">Callorhinchus milii</name>
    <name type="common">Ghost shark</name>
    <dbReference type="NCBI Taxonomy" id="7868"/>
    <lineage>
        <taxon>Eukaryota</taxon>
        <taxon>Metazoa</taxon>
        <taxon>Chordata</taxon>
        <taxon>Craniata</taxon>
        <taxon>Vertebrata</taxon>
        <taxon>Chondrichthyes</taxon>
        <taxon>Holocephali</taxon>
        <taxon>Chimaeriformes</taxon>
        <taxon>Callorhinchidae</taxon>
        <taxon>Callorhinchus</taxon>
    </lineage>
</organism>
<reference evidence="9" key="4">
    <citation type="submission" date="2025-08" db="UniProtKB">
        <authorList>
            <consortium name="Ensembl"/>
        </authorList>
    </citation>
    <scope>IDENTIFICATION</scope>
</reference>
<protein>
    <submittedName>
        <fullName evidence="9">Uncharacterized protein</fullName>
    </submittedName>
</protein>
<comment type="function">
    <text evidence="7">Microtubule inner protein (MIP) part of the dynein-decorated doublet microtubules (DMTs) in cilia axoneme, which is required for motile cilia beating.</text>
</comment>
<dbReference type="GO" id="GO:0005879">
    <property type="term" value="C:axonemal microtubule"/>
    <property type="evidence" value="ECO:0007669"/>
    <property type="project" value="TreeGrafter"/>
</dbReference>
<keyword evidence="4" id="KW-0969">Cilium</keyword>
<reference evidence="10" key="3">
    <citation type="journal article" date="2014" name="Nature">
        <title>Elephant shark genome provides unique insights into gnathostome evolution.</title>
        <authorList>
            <consortium name="International Elephant Shark Genome Sequencing Consortium"/>
            <person name="Venkatesh B."/>
            <person name="Lee A.P."/>
            <person name="Ravi V."/>
            <person name="Maurya A.K."/>
            <person name="Lian M.M."/>
            <person name="Swann J.B."/>
            <person name="Ohta Y."/>
            <person name="Flajnik M.F."/>
            <person name="Sutoh Y."/>
            <person name="Kasahara M."/>
            <person name="Hoon S."/>
            <person name="Gangu V."/>
            <person name="Roy S.W."/>
            <person name="Irimia M."/>
            <person name="Korzh V."/>
            <person name="Kondrychyn I."/>
            <person name="Lim Z.W."/>
            <person name="Tay B.H."/>
            <person name="Tohari S."/>
            <person name="Kong K.W."/>
            <person name="Ho S."/>
            <person name="Lorente-Galdos B."/>
            <person name="Quilez J."/>
            <person name="Marques-Bonet T."/>
            <person name="Raney B.J."/>
            <person name="Ingham P.W."/>
            <person name="Tay A."/>
            <person name="Hillier L.W."/>
            <person name="Minx P."/>
            <person name="Boehm T."/>
            <person name="Wilson R.K."/>
            <person name="Brenner S."/>
            <person name="Warren W.C."/>
        </authorList>
    </citation>
    <scope>NUCLEOTIDE SEQUENCE [LARGE SCALE GENOMIC DNA]</scope>
</reference>
<evidence type="ECO:0000256" key="2">
    <source>
        <dbReference type="ARBA" id="ARBA00022490"/>
    </source>
</evidence>